<gene>
    <name evidence="3" type="ORF">AA81_07485</name>
</gene>
<dbReference type="InterPro" id="IPR001296">
    <property type="entry name" value="Glyco_trans_1"/>
</dbReference>
<keyword evidence="4" id="KW-1185">Reference proteome</keyword>
<dbReference type="Pfam" id="PF13439">
    <property type="entry name" value="Glyco_transf_4"/>
    <property type="match status" value="1"/>
</dbReference>
<dbReference type="Pfam" id="PF00534">
    <property type="entry name" value="Glycos_transf_1"/>
    <property type="match status" value="1"/>
</dbReference>
<dbReference type="PANTHER" id="PTHR45947:SF3">
    <property type="entry name" value="SULFOQUINOVOSYL TRANSFERASE SQD2"/>
    <property type="match status" value="1"/>
</dbReference>
<dbReference type="AlphaFoldDB" id="A0A2S5EH52"/>
<keyword evidence="3" id="KW-0808">Transferase</keyword>
<evidence type="ECO:0000259" key="2">
    <source>
        <dbReference type="Pfam" id="PF13439"/>
    </source>
</evidence>
<dbReference type="PANTHER" id="PTHR45947">
    <property type="entry name" value="SULFOQUINOVOSYL TRANSFERASE SQD2"/>
    <property type="match status" value="1"/>
</dbReference>
<evidence type="ECO:0000259" key="1">
    <source>
        <dbReference type="Pfam" id="PF00534"/>
    </source>
</evidence>
<dbReference type="RefSeq" id="WP_103898696.1">
    <property type="nucleotide sequence ID" value="NZ_JALY01000156.1"/>
</dbReference>
<dbReference type="SUPFAM" id="SSF53756">
    <property type="entry name" value="UDP-Glycosyltransferase/glycogen phosphorylase"/>
    <property type="match status" value="1"/>
</dbReference>
<dbReference type="InterPro" id="IPR050194">
    <property type="entry name" value="Glycosyltransferase_grp1"/>
</dbReference>
<proteinExistence type="predicted"/>
<evidence type="ECO:0000313" key="3">
    <source>
        <dbReference type="EMBL" id="POZ92397.1"/>
    </source>
</evidence>
<feature type="domain" description="Glycosyltransferase subfamily 4-like N-terminal" evidence="2">
    <location>
        <begin position="30"/>
        <end position="217"/>
    </location>
</feature>
<dbReference type="InterPro" id="IPR028098">
    <property type="entry name" value="Glyco_trans_4-like_N"/>
</dbReference>
<dbReference type="EMBL" id="JALY01000156">
    <property type="protein sequence ID" value="POZ92397.1"/>
    <property type="molecule type" value="Genomic_DNA"/>
</dbReference>
<organism evidence="3 4">
    <name type="scientific">Petrotoga halophila DSM 16923</name>
    <dbReference type="NCBI Taxonomy" id="1122953"/>
    <lineage>
        <taxon>Bacteria</taxon>
        <taxon>Thermotogati</taxon>
        <taxon>Thermotogota</taxon>
        <taxon>Thermotogae</taxon>
        <taxon>Petrotogales</taxon>
        <taxon>Petrotogaceae</taxon>
        <taxon>Petrotoga</taxon>
    </lineage>
</organism>
<comment type="caution">
    <text evidence="3">The sequence shown here is derived from an EMBL/GenBank/DDBJ whole genome shotgun (WGS) entry which is preliminary data.</text>
</comment>
<name>A0A2S5EH52_9BACT</name>
<reference evidence="3 4" key="1">
    <citation type="submission" date="2014-01" db="EMBL/GenBank/DDBJ databases">
        <title>Comparative genomics of Petrotoga.</title>
        <authorList>
            <person name="Chow K."/>
            <person name="Charchuk R."/>
            <person name="Nesbo C.L."/>
        </authorList>
    </citation>
    <scope>NUCLEOTIDE SEQUENCE [LARGE SCALE GENOMIC DNA]</scope>
    <source>
        <strain evidence="3 4">DSM 16923</strain>
    </source>
</reference>
<evidence type="ECO:0000313" key="4">
    <source>
        <dbReference type="Proteomes" id="UP000236950"/>
    </source>
</evidence>
<protein>
    <submittedName>
        <fullName evidence="3">Glycosyl transferase family 1</fullName>
    </submittedName>
</protein>
<feature type="domain" description="Glycosyl transferase family 1" evidence="1">
    <location>
        <begin position="226"/>
        <end position="398"/>
    </location>
</feature>
<dbReference type="GO" id="GO:0016758">
    <property type="term" value="F:hexosyltransferase activity"/>
    <property type="evidence" value="ECO:0007669"/>
    <property type="project" value="TreeGrafter"/>
</dbReference>
<sequence length="429" mass="48875">MSNDSDKKRLSVLLINNYFPPEVGAASHLYYYLAKELLKRGHEVTVLTGIPRYNVDKSVYNYYLGKLKNNKYFSEIVEGIKVIRVKLPFVERNQLFRRGIEHFEIASKLFKYSKLPLKNVDISLVYSPPLTLYWTAKKIRKLTGAPYILNVQDLFPQYAIDLGVLKNKFIISFFKNIEKKAYCSADLITVHSENNKKYVNNITEQQEKIVVVENWIDNNLITPGSKDNEFAIENQLTDKFVVSFAGTLGFAQDIEIIIKTANELKDYNEIVFLIVGDGVKKSESQILIEKYNLKNIVMLPTVTKEKYPLVLHSSDISLATLHKNVKTPTIPSKILSIMSAGIPIIASMNLNGDAPKLIEKANAGYTVPAGDYKSMSEKILLLFKNKELKEELGKNGRKYIEENLSVRTAADKYEKLFQEVIKTSKVKHS</sequence>
<accession>A0A2S5EH52</accession>
<dbReference type="CDD" id="cd03794">
    <property type="entry name" value="GT4_WbuB-like"/>
    <property type="match status" value="1"/>
</dbReference>
<dbReference type="Gene3D" id="3.40.50.2000">
    <property type="entry name" value="Glycogen Phosphorylase B"/>
    <property type="match status" value="2"/>
</dbReference>
<dbReference type="Proteomes" id="UP000236950">
    <property type="component" value="Unassembled WGS sequence"/>
</dbReference>